<evidence type="ECO:0000313" key="2">
    <source>
        <dbReference type="EMBL" id="RYU41317.1"/>
    </source>
</evidence>
<protein>
    <submittedName>
        <fullName evidence="2">Uncharacterized protein</fullName>
    </submittedName>
</protein>
<organism evidence="2 3">
    <name type="scientific">Aliivibrio finisterrensis</name>
    <dbReference type="NCBI Taxonomy" id="511998"/>
    <lineage>
        <taxon>Bacteria</taxon>
        <taxon>Pseudomonadati</taxon>
        <taxon>Pseudomonadota</taxon>
        <taxon>Gammaproteobacteria</taxon>
        <taxon>Vibrionales</taxon>
        <taxon>Vibrionaceae</taxon>
        <taxon>Aliivibrio</taxon>
    </lineage>
</organism>
<sequence length="108" mass="12872">MVDIVDFTRKQQFKVGEKKVYDHQCAHSQLTIDEKRRLIVCDNCGQHFDAFDYVMRIAEKEIRIRSNLRYLRGKTKQLSEEIEAKKRELRNIKAQVSRANKRSTQTDK</sequence>
<evidence type="ECO:0000313" key="3">
    <source>
        <dbReference type="Proteomes" id="UP000293465"/>
    </source>
</evidence>
<evidence type="ECO:0000256" key="1">
    <source>
        <dbReference type="SAM" id="Coils"/>
    </source>
</evidence>
<feature type="coiled-coil region" evidence="1">
    <location>
        <begin position="68"/>
        <end position="102"/>
    </location>
</feature>
<accession>A0A4Q5K6E4</accession>
<gene>
    <name evidence="2" type="ORF">ERW49_18740</name>
</gene>
<comment type="caution">
    <text evidence="2">The sequence shown here is derived from an EMBL/GenBank/DDBJ whole genome shotgun (WGS) entry which is preliminary data.</text>
</comment>
<dbReference type="RefSeq" id="WP_130088381.1">
    <property type="nucleotide sequence ID" value="NZ_SEZJ01000030.1"/>
</dbReference>
<dbReference type="AlphaFoldDB" id="A0A4Q5K6E4"/>
<dbReference type="OrthoDB" id="6594792at2"/>
<dbReference type="Proteomes" id="UP000293465">
    <property type="component" value="Unassembled WGS sequence"/>
</dbReference>
<reference evidence="2 3" key="1">
    <citation type="submission" date="2019-02" db="EMBL/GenBank/DDBJ databases">
        <title>Genome sequences of Aliivibrio finisterrensis strains from farmed Atlantic salmon.</title>
        <authorList>
            <person name="Bowman J.P."/>
        </authorList>
    </citation>
    <scope>NUCLEOTIDE SEQUENCE [LARGE SCALE GENOMIC DNA]</scope>
    <source>
        <strain evidence="2 3">A32</strain>
    </source>
</reference>
<name>A0A4Q5K6E4_9GAMM</name>
<keyword evidence="1" id="KW-0175">Coiled coil</keyword>
<dbReference type="GeneID" id="56277102"/>
<proteinExistence type="predicted"/>
<dbReference type="EMBL" id="SEZJ01000030">
    <property type="protein sequence ID" value="RYU41317.1"/>
    <property type="molecule type" value="Genomic_DNA"/>
</dbReference>